<evidence type="ECO:0000313" key="1">
    <source>
        <dbReference type="EMBL" id="BAQ70886.1"/>
    </source>
</evidence>
<dbReference type="PATRIC" id="fig|35806.4.peg.3855"/>
<accession>A0A0D6B770</accession>
<dbReference type="EMBL" id="AP014800">
    <property type="protein sequence ID" value="BAQ70886.1"/>
    <property type="molecule type" value="Genomic_DNA"/>
</dbReference>
<dbReference type="Gene3D" id="2.70.70.10">
    <property type="entry name" value="Glucose Permease (Domain IIA)"/>
    <property type="match status" value="1"/>
</dbReference>
<sequence length="395" mass="40652">MRRAGGPGRALLIAGAVLAGLSGPLFGPFSSGPALAASASADPAETAREAATALRAAAERLRAAGGARDRVAALTGTIRAYEEGLTALREGLRRAALREQTIAAVLDARREEIARLVGVLAGIERNPETLVLLHPTGPLGAARAGMMLGEVTPALQAEAEALRRQMDEVALIRALQESAADDLAAGLAGVQTARTELSQAIAERRDLPQRFAADPERLAHLALSSETLDGFAEGLAQVGGMAPEGSAPPGFEALRGTLPLPVEGTLLRGFEQADAAGIERPGLVLATRPLALVTTPVAATIRYRGPLLDYGNVMVLEPAEGYLLVLAGMAQVYGGEGQVLPGGAPVGLMGGADPNRAAFLDAAAEGGGNDRPETLYMELRQGGSPVDPAPWFARQ</sequence>
<name>A0A0D6B770_RHOSU</name>
<dbReference type="KEGG" id="rsu:NHU_03761"/>
<dbReference type="InterPro" id="IPR011055">
    <property type="entry name" value="Dup_hybrid_motif"/>
</dbReference>
<reference evidence="1 2" key="1">
    <citation type="submission" date="2015-02" db="EMBL/GenBank/DDBJ databases">
        <title>Genome sequene of Rhodovulum sulfidophilum DSM 2351.</title>
        <authorList>
            <person name="Nagao N."/>
        </authorList>
    </citation>
    <scope>NUCLEOTIDE SEQUENCE [LARGE SCALE GENOMIC DNA]</scope>
    <source>
        <strain evidence="1 2">DSM 2351</strain>
    </source>
</reference>
<dbReference type="Proteomes" id="UP000064912">
    <property type="component" value="Chromosome"/>
</dbReference>
<gene>
    <name evidence="1" type="ORF">NHU_03761</name>
</gene>
<dbReference type="AlphaFoldDB" id="A0A0D6B770"/>
<dbReference type="eggNOG" id="COG4942">
    <property type="taxonomic scope" value="Bacteria"/>
</dbReference>
<organism evidence="1 2">
    <name type="scientific">Rhodovulum sulfidophilum</name>
    <name type="common">Rhodobacter sulfidophilus</name>
    <dbReference type="NCBI Taxonomy" id="35806"/>
    <lineage>
        <taxon>Bacteria</taxon>
        <taxon>Pseudomonadati</taxon>
        <taxon>Pseudomonadota</taxon>
        <taxon>Alphaproteobacteria</taxon>
        <taxon>Rhodobacterales</taxon>
        <taxon>Paracoccaceae</taxon>
        <taxon>Rhodovulum</taxon>
    </lineage>
</organism>
<dbReference type="SUPFAM" id="SSF51261">
    <property type="entry name" value="Duplicated hybrid motif"/>
    <property type="match status" value="1"/>
</dbReference>
<proteinExistence type="predicted"/>
<evidence type="ECO:0000313" key="2">
    <source>
        <dbReference type="Proteomes" id="UP000064912"/>
    </source>
</evidence>
<protein>
    <submittedName>
        <fullName evidence="1">Peptidase, M23/M37 family</fullName>
    </submittedName>
</protein>